<keyword evidence="1" id="KW-0479">Metal-binding</keyword>
<dbReference type="InterPro" id="IPR000477">
    <property type="entry name" value="RT_dom"/>
</dbReference>
<feature type="compositionally biased region" description="Basic and acidic residues" evidence="2">
    <location>
        <begin position="261"/>
        <end position="270"/>
    </location>
</feature>
<evidence type="ECO:0008006" key="7">
    <source>
        <dbReference type="Google" id="ProtNLM"/>
    </source>
</evidence>
<dbReference type="Gene3D" id="3.10.10.10">
    <property type="entry name" value="HIV Type 1 Reverse Transcriptase, subunit A, domain 1"/>
    <property type="match status" value="1"/>
</dbReference>
<dbReference type="PROSITE" id="PS50878">
    <property type="entry name" value="RT_POL"/>
    <property type="match status" value="1"/>
</dbReference>
<dbReference type="InterPro" id="IPR048270">
    <property type="entry name" value="PNMA_C"/>
</dbReference>
<feature type="region of interest" description="Disordered" evidence="2">
    <location>
        <begin position="245"/>
        <end position="270"/>
    </location>
</feature>
<name>A0ABM1Z7X2_AEDAL</name>
<evidence type="ECO:0000259" key="4">
    <source>
        <dbReference type="PROSITE" id="PS50878"/>
    </source>
</evidence>
<dbReference type="GeneID" id="134288255"/>
<organism evidence="5 6">
    <name type="scientific">Aedes albopictus</name>
    <name type="common">Asian tiger mosquito</name>
    <name type="synonym">Stegomyia albopicta</name>
    <dbReference type="NCBI Taxonomy" id="7160"/>
    <lineage>
        <taxon>Eukaryota</taxon>
        <taxon>Metazoa</taxon>
        <taxon>Ecdysozoa</taxon>
        <taxon>Arthropoda</taxon>
        <taxon>Hexapoda</taxon>
        <taxon>Insecta</taxon>
        <taxon>Pterygota</taxon>
        <taxon>Neoptera</taxon>
        <taxon>Endopterygota</taxon>
        <taxon>Diptera</taxon>
        <taxon>Nematocera</taxon>
        <taxon>Culicoidea</taxon>
        <taxon>Culicidae</taxon>
        <taxon>Culicinae</taxon>
        <taxon>Aedini</taxon>
        <taxon>Aedes</taxon>
        <taxon>Stegomyia</taxon>
    </lineage>
</organism>
<evidence type="ECO:0000259" key="3">
    <source>
        <dbReference type="PROSITE" id="PS50158"/>
    </source>
</evidence>
<dbReference type="PANTHER" id="PTHR37984">
    <property type="entry name" value="PROTEIN CBG26694"/>
    <property type="match status" value="1"/>
</dbReference>
<feature type="region of interest" description="Disordered" evidence="2">
    <location>
        <begin position="623"/>
        <end position="642"/>
    </location>
</feature>
<dbReference type="EnsemblMetazoa" id="AALFPA23_015913.R23169">
    <property type="protein sequence ID" value="AALFPA23_015913.P23169"/>
    <property type="gene ID" value="AALFPA23_015913"/>
</dbReference>
<dbReference type="InterPro" id="IPR050951">
    <property type="entry name" value="Retrovirus_Pol_polyprotein"/>
</dbReference>
<accession>A0ABM1Z7X2</accession>
<keyword evidence="6" id="KW-1185">Reference proteome</keyword>
<dbReference type="Pfam" id="PF00078">
    <property type="entry name" value="RVT_1"/>
    <property type="match status" value="1"/>
</dbReference>
<reference evidence="6" key="1">
    <citation type="journal article" date="2015" name="Proc. Natl. Acad. Sci. U.S.A.">
        <title>Genome sequence of the Asian Tiger mosquito, Aedes albopictus, reveals insights into its biology, genetics, and evolution.</title>
        <authorList>
            <person name="Chen X.G."/>
            <person name="Jiang X."/>
            <person name="Gu J."/>
            <person name="Xu M."/>
            <person name="Wu Y."/>
            <person name="Deng Y."/>
            <person name="Zhang C."/>
            <person name="Bonizzoni M."/>
            <person name="Dermauw W."/>
            <person name="Vontas J."/>
            <person name="Armbruster P."/>
            <person name="Huang X."/>
            <person name="Yang Y."/>
            <person name="Zhang H."/>
            <person name="He W."/>
            <person name="Peng H."/>
            <person name="Liu Y."/>
            <person name="Wu K."/>
            <person name="Chen J."/>
            <person name="Lirakis M."/>
            <person name="Topalis P."/>
            <person name="Van Leeuwen T."/>
            <person name="Hall A.B."/>
            <person name="Jiang X."/>
            <person name="Thorpe C."/>
            <person name="Mueller R.L."/>
            <person name="Sun C."/>
            <person name="Waterhouse R.M."/>
            <person name="Yan G."/>
            <person name="Tu Z.J."/>
            <person name="Fang X."/>
            <person name="James A.A."/>
        </authorList>
    </citation>
    <scope>NUCLEOTIDE SEQUENCE [LARGE SCALE GENOMIC DNA]</scope>
    <source>
        <strain evidence="6">Foshan</strain>
    </source>
</reference>
<feature type="compositionally biased region" description="Polar residues" evidence="2">
    <location>
        <begin position="245"/>
        <end position="254"/>
    </location>
</feature>
<sequence>MASLNYNISPFCESGVGLISSRWEEWRDQFIAYLDLKGISDVEEKHKALLCFGGPDVRKIAKDVAVSGNLMDNAYRSVLEALDNYYAPRMTLRYERFKFRQMTFNPKEKLDQFVVRLRAQAAVCSFGDQSEDMIMDQIVYATQTDDKLRSKYLEVDTSLDEMLKIGRTHETVNKQVQEFRSNPLDSAEINTVDQSVKRTKPKLTCGRCLGNHLASDTICPARESQCNRCNKKGHYARCCRSVKNPVQNHQPTSSNRKRQVHDRDHGNRCDQKPKFVREVDDVTKTAEIRELFHLDGKRTTILSVGGVNLRFIDDTGADEDVLSIVDWTMLKRIGFEAFAIRKGSSKIFQAYGTKNPLTVLGEVDVMLRTGNESCRTTLFVIQDGKHSLLSGRSAETLGVVKFLRSVSDDTFPAIKDMCASIKIDTTVPPVRQSYRRIPIPLEEVTILKLKELERQGVIERVYEASEWVSPMLVKRKNSNDVRIIIDLREANKAVVREVHPLPTMEQMTAKLRGSKVFGKLDIKQAFHKLLLREDCRYITTFISPLGLMRYKRLVFGLSAAPELFQKCMETILADFPWIVVFIDDVLIHAPDEKLLNTRMTLVKNRLEQSVLTTATVSCRQLRTSQPPMGKHSRYRRPCTPQSPARIPTTVHVTVISLEHFLGRRTTANADLEELLCRRRLLADDDTPRVPPI</sequence>
<reference evidence="5" key="2">
    <citation type="submission" date="2025-05" db="UniProtKB">
        <authorList>
            <consortium name="EnsemblMetazoa"/>
        </authorList>
    </citation>
    <scope>IDENTIFICATION</scope>
    <source>
        <strain evidence="5">Foshan</strain>
    </source>
</reference>
<evidence type="ECO:0000256" key="1">
    <source>
        <dbReference type="PROSITE-ProRule" id="PRU00047"/>
    </source>
</evidence>
<dbReference type="InterPro" id="IPR001878">
    <property type="entry name" value="Znf_CCHC"/>
</dbReference>
<dbReference type="InterPro" id="IPR043128">
    <property type="entry name" value="Rev_trsase/Diguanyl_cyclase"/>
</dbReference>
<dbReference type="SUPFAM" id="SSF56672">
    <property type="entry name" value="DNA/RNA polymerases"/>
    <property type="match status" value="1"/>
</dbReference>
<dbReference type="Gene3D" id="3.30.70.270">
    <property type="match status" value="1"/>
</dbReference>
<keyword evidence="1" id="KW-0862">Zinc</keyword>
<feature type="domain" description="CCHC-type" evidence="3">
    <location>
        <begin position="226"/>
        <end position="241"/>
    </location>
</feature>
<evidence type="ECO:0000256" key="2">
    <source>
        <dbReference type="SAM" id="MobiDB-lite"/>
    </source>
</evidence>
<dbReference type="Proteomes" id="UP000069940">
    <property type="component" value="Unassembled WGS sequence"/>
</dbReference>
<proteinExistence type="predicted"/>
<dbReference type="InterPro" id="IPR043502">
    <property type="entry name" value="DNA/RNA_pol_sf"/>
</dbReference>
<protein>
    <recommendedName>
        <fullName evidence="7">CCHC-type domain-containing protein</fullName>
    </recommendedName>
</protein>
<evidence type="ECO:0000313" key="5">
    <source>
        <dbReference type="EnsemblMetazoa" id="AALFPA23_015913.P23169"/>
    </source>
</evidence>
<feature type="domain" description="Reverse transcriptase" evidence="4">
    <location>
        <begin position="455"/>
        <end position="632"/>
    </location>
</feature>
<dbReference type="Pfam" id="PF14893">
    <property type="entry name" value="PNMA"/>
    <property type="match status" value="1"/>
</dbReference>
<dbReference type="RefSeq" id="XP_062708709.1">
    <property type="nucleotide sequence ID" value="XM_062852725.1"/>
</dbReference>
<keyword evidence="1" id="KW-0863">Zinc-finger</keyword>
<dbReference type="PANTHER" id="PTHR37984:SF9">
    <property type="entry name" value="INTEGRASE CATALYTIC DOMAIN-CONTAINING PROTEIN"/>
    <property type="match status" value="1"/>
</dbReference>
<evidence type="ECO:0000313" key="6">
    <source>
        <dbReference type="Proteomes" id="UP000069940"/>
    </source>
</evidence>
<dbReference type="PROSITE" id="PS50158">
    <property type="entry name" value="ZF_CCHC"/>
    <property type="match status" value="1"/>
</dbReference>
<dbReference type="CDD" id="cd01647">
    <property type="entry name" value="RT_LTR"/>
    <property type="match status" value="1"/>
</dbReference>